<dbReference type="SUPFAM" id="SSF54913">
    <property type="entry name" value="GlnB-like"/>
    <property type="match status" value="1"/>
</dbReference>
<dbReference type="Proteomes" id="UP001597337">
    <property type="component" value="Unassembled WGS sequence"/>
</dbReference>
<dbReference type="Gene3D" id="3.30.70.120">
    <property type="match status" value="1"/>
</dbReference>
<protein>
    <submittedName>
        <fullName evidence="1">P-II family nitrogen regulator</fullName>
    </submittedName>
</protein>
<dbReference type="SMART" id="SM00938">
    <property type="entry name" value="P-II"/>
    <property type="match status" value="1"/>
</dbReference>
<evidence type="ECO:0000313" key="1">
    <source>
        <dbReference type="EMBL" id="MFD2111962.1"/>
    </source>
</evidence>
<sequence length="126" mass="13792">MTKQEIVVLTDVTLITASVQRGMADEIVKAAQEAGAQGASIHYAHGRGVRERLGIWGLAIEAEKEVINIVVSSDQVDRIFETMYIAGKMDTPGMGFMWVTPLEKAATFVPPEIVERLAPPSPKRRT</sequence>
<proteinExistence type="predicted"/>
<dbReference type="InterPro" id="IPR011322">
    <property type="entry name" value="N-reg_PII-like_a/b"/>
</dbReference>
<name>A0ABW4Y8K6_9GAMM</name>
<evidence type="ECO:0000313" key="2">
    <source>
        <dbReference type="Proteomes" id="UP001597337"/>
    </source>
</evidence>
<dbReference type="InterPro" id="IPR015867">
    <property type="entry name" value="N-reg_PII/ATP_PRibTrfase_C"/>
</dbReference>
<dbReference type="RefSeq" id="WP_386025829.1">
    <property type="nucleotide sequence ID" value="NZ_JBHUHX010000016.1"/>
</dbReference>
<dbReference type="InterPro" id="IPR002187">
    <property type="entry name" value="N-reg_PII"/>
</dbReference>
<comment type="caution">
    <text evidence="1">The sequence shown here is derived from an EMBL/GenBank/DDBJ whole genome shotgun (WGS) entry which is preliminary data.</text>
</comment>
<dbReference type="PROSITE" id="PS51343">
    <property type="entry name" value="PII_GLNB_DOM"/>
    <property type="match status" value="1"/>
</dbReference>
<gene>
    <name evidence="1" type="ORF">ACFSJC_08935</name>
</gene>
<reference evidence="2" key="1">
    <citation type="journal article" date="2019" name="Int. J. Syst. Evol. Microbiol.">
        <title>The Global Catalogue of Microorganisms (GCM) 10K type strain sequencing project: providing services to taxonomists for standard genome sequencing and annotation.</title>
        <authorList>
            <consortium name="The Broad Institute Genomics Platform"/>
            <consortium name="The Broad Institute Genome Sequencing Center for Infectious Disease"/>
            <person name="Wu L."/>
            <person name="Ma J."/>
        </authorList>
    </citation>
    <scope>NUCLEOTIDE SEQUENCE [LARGE SCALE GENOMIC DNA]</scope>
    <source>
        <strain evidence="2">KACC 12597</strain>
    </source>
</reference>
<organism evidence="1 2">
    <name type="scientific">Thiorhodococcus fuscus</name>
    <dbReference type="NCBI Taxonomy" id="527200"/>
    <lineage>
        <taxon>Bacteria</taxon>
        <taxon>Pseudomonadati</taxon>
        <taxon>Pseudomonadota</taxon>
        <taxon>Gammaproteobacteria</taxon>
        <taxon>Chromatiales</taxon>
        <taxon>Chromatiaceae</taxon>
        <taxon>Thiorhodococcus</taxon>
    </lineage>
</organism>
<dbReference type="EMBL" id="JBHUHX010000016">
    <property type="protein sequence ID" value="MFD2111962.1"/>
    <property type="molecule type" value="Genomic_DNA"/>
</dbReference>
<dbReference type="Pfam" id="PF00543">
    <property type="entry name" value="P-II"/>
    <property type="match status" value="1"/>
</dbReference>
<keyword evidence="2" id="KW-1185">Reference proteome</keyword>
<accession>A0ABW4Y8K6</accession>